<dbReference type="InterPro" id="IPR052344">
    <property type="entry name" value="Transposase-related"/>
</dbReference>
<evidence type="ECO:0000259" key="5">
    <source>
        <dbReference type="Pfam" id="PF13817"/>
    </source>
</evidence>
<dbReference type="EMBL" id="JACEGD010000007">
    <property type="protein sequence ID" value="MBH5386355.1"/>
    <property type="molecule type" value="Genomic_DNA"/>
</dbReference>
<feature type="domain" description="Transposase TnpC homeodomain" evidence="4">
    <location>
        <begin position="42"/>
        <end position="119"/>
    </location>
</feature>
<evidence type="ECO:0000259" key="3">
    <source>
        <dbReference type="Pfam" id="PF13005"/>
    </source>
</evidence>
<dbReference type="NCBIfam" id="NF033517">
    <property type="entry name" value="transpos_IS66"/>
    <property type="match status" value="1"/>
</dbReference>
<dbReference type="Proteomes" id="UP001194539">
    <property type="component" value="Unassembled WGS sequence"/>
</dbReference>
<dbReference type="Pfam" id="PF03050">
    <property type="entry name" value="DDE_Tnp_IS66"/>
    <property type="match status" value="1"/>
</dbReference>
<feature type="domain" description="Transposase IS66 C-terminal" evidence="5">
    <location>
        <begin position="478"/>
        <end position="515"/>
    </location>
</feature>
<dbReference type="PANTHER" id="PTHR33678:SF1">
    <property type="entry name" value="BLL1576 PROTEIN"/>
    <property type="match status" value="1"/>
</dbReference>
<keyword evidence="7" id="KW-1185">Reference proteome</keyword>
<evidence type="ECO:0000259" key="2">
    <source>
        <dbReference type="Pfam" id="PF03050"/>
    </source>
</evidence>
<sequence length="528" mass="58858">MTTHADPLPTDLAAAHAMIIAQREQLTLAKSEVTVGRLEIERLKLMLAKARREQFGQSSERGKLLVEQLELAIEDLEETQAEQETKAEFAAPEAAKQKHGQNPRPSRRSLPENLPVERIVEPAPCACGKCGSERLHKLGEVISKTLECEPRRWKIIEHVREKFSCRDCEAITEAPAPSHPIPRGFAGPNLLAMVLVNKFLLHQPLNRQSKTYAREGIEIDVSTLADRVGACVVALDPIIEAIRIHVMSAERIHADDTTVPVLAKLKTVTGRIWTYVRDDRPFGGTDPPAALFYYSRNRAGEHPRSHLAGYVGLMQADAFDGYNQLYKAQRKPAPILEAACWSHGRRKFFDLAKSGEAPIASEAVRRIDILFEIERTINGKTPEQRLAVRREKSAPIVADLEIWMRKQRTLLSSGNDTAKAINYLLNGWAAFTRFLDDGRVCLSNNAAERALRGVAIGRRNWTFAGSDAGGNRAAAVYTLIETCKMNDVDPQAWLADVLARLPDYPINRVADLLPWIWKADRRSKAAAA</sequence>
<dbReference type="PANTHER" id="PTHR33678">
    <property type="entry name" value="BLL1576 PROTEIN"/>
    <property type="match status" value="1"/>
</dbReference>
<organism evidence="6 7">
    <name type="scientific">Bradyrhizobium diversitatis</name>
    <dbReference type="NCBI Taxonomy" id="2755406"/>
    <lineage>
        <taxon>Bacteria</taxon>
        <taxon>Pseudomonadati</taxon>
        <taxon>Pseudomonadota</taxon>
        <taxon>Alphaproteobacteria</taxon>
        <taxon>Hyphomicrobiales</taxon>
        <taxon>Nitrobacteraceae</taxon>
        <taxon>Bradyrhizobium</taxon>
    </lineage>
</organism>
<comment type="caution">
    <text evidence="6">The sequence shown here is derived from an EMBL/GenBank/DDBJ whole genome shotgun (WGS) entry which is preliminary data.</text>
</comment>
<protein>
    <submittedName>
        <fullName evidence="6">IS66 family transposase</fullName>
    </submittedName>
</protein>
<dbReference type="InterPro" id="IPR024463">
    <property type="entry name" value="Transposase_TnpC_homeodom"/>
</dbReference>
<gene>
    <name evidence="6" type="ORF">H1B27_08660</name>
</gene>
<dbReference type="Pfam" id="PF13005">
    <property type="entry name" value="zf-IS66"/>
    <property type="match status" value="1"/>
</dbReference>
<evidence type="ECO:0000313" key="6">
    <source>
        <dbReference type="EMBL" id="MBH5386355.1"/>
    </source>
</evidence>
<feature type="compositionally biased region" description="Basic residues" evidence="1">
    <location>
        <begin position="97"/>
        <end position="107"/>
    </location>
</feature>
<dbReference type="Pfam" id="PF13007">
    <property type="entry name" value="LZ_Tnp_IS66"/>
    <property type="match status" value="1"/>
</dbReference>
<reference evidence="6 7" key="1">
    <citation type="submission" date="2020-07" db="EMBL/GenBank/DDBJ databases">
        <title>Bradyrhizobium diversity isolated from nodules of indigenous legumes of Western Australia.</title>
        <authorList>
            <person name="Klepa M.S."/>
        </authorList>
    </citation>
    <scope>NUCLEOTIDE SEQUENCE [LARGE SCALE GENOMIC DNA]</scope>
    <source>
        <strain evidence="6 7">CNPSo 4019</strain>
    </source>
</reference>
<feature type="region of interest" description="Disordered" evidence="1">
    <location>
        <begin position="80"/>
        <end position="113"/>
    </location>
</feature>
<proteinExistence type="predicted"/>
<feature type="domain" description="Transposase IS66 zinc-finger binding" evidence="3">
    <location>
        <begin position="124"/>
        <end position="169"/>
    </location>
</feature>
<dbReference type="InterPro" id="IPR039552">
    <property type="entry name" value="IS66_C"/>
</dbReference>
<evidence type="ECO:0000259" key="4">
    <source>
        <dbReference type="Pfam" id="PF13007"/>
    </source>
</evidence>
<feature type="domain" description="Transposase IS66 central" evidence="2">
    <location>
        <begin position="184"/>
        <end position="471"/>
    </location>
</feature>
<dbReference type="Pfam" id="PF13817">
    <property type="entry name" value="DDE_Tnp_IS66_C"/>
    <property type="match status" value="1"/>
</dbReference>
<evidence type="ECO:0000256" key="1">
    <source>
        <dbReference type="SAM" id="MobiDB-lite"/>
    </source>
</evidence>
<name>A0ABS0NZN3_9BRAD</name>
<accession>A0ABS0NZN3</accession>
<evidence type="ECO:0000313" key="7">
    <source>
        <dbReference type="Proteomes" id="UP001194539"/>
    </source>
</evidence>
<dbReference type="InterPro" id="IPR024474">
    <property type="entry name" value="Znf_dom_IS66"/>
</dbReference>
<dbReference type="InterPro" id="IPR004291">
    <property type="entry name" value="Transposase_IS66_central"/>
</dbReference>